<comment type="caution">
    <text evidence="2">The sequence shown here is derived from an EMBL/GenBank/DDBJ whole genome shotgun (WGS) entry which is preliminary data.</text>
</comment>
<proteinExistence type="predicted"/>
<evidence type="ECO:0000256" key="1">
    <source>
        <dbReference type="SAM" id="MobiDB-lite"/>
    </source>
</evidence>
<name>A0A2I1F5W7_9GLOM</name>
<dbReference type="VEuPathDB" id="FungiDB:RhiirA1_497521"/>
<accession>A0A2I1F5W7</accession>
<gene>
    <name evidence="2" type="ORF">CHRIB12_LOCUS21029</name>
</gene>
<feature type="compositionally biased region" description="Basic and acidic residues" evidence="1">
    <location>
        <begin position="1"/>
        <end position="26"/>
    </location>
</feature>
<dbReference type="Proteomes" id="UP000684084">
    <property type="component" value="Unassembled WGS sequence"/>
</dbReference>
<dbReference type="AlphaFoldDB" id="A0A2I1F5W7"/>
<evidence type="ECO:0000313" key="3">
    <source>
        <dbReference type="Proteomes" id="UP000684084"/>
    </source>
</evidence>
<reference evidence="2" key="1">
    <citation type="submission" date="2020-05" db="EMBL/GenBank/DDBJ databases">
        <authorList>
            <person name="Rincon C."/>
            <person name="Sanders R I."/>
            <person name="Robbins C."/>
            <person name="Chaturvedi A."/>
        </authorList>
    </citation>
    <scope>NUCLEOTIDE SEQUENCE</scope>
    <source>
        <strain evidence="2">CHB12</strain>
    </source>
</reference>
<protein>
    <submittedName>
        <fullName evidence="2">Uncharacterized protein</fullName>
    </submittedName>
</protein>
<dbReference type="EMBL" id="CAGKOT010000064">
    <property type="protein sequence ID" value="CAB5389356.1"/>
    <property type="molecule type" value="Genomic_DNA"/>
</dbReference>
<dbReference type="OrthoDB" id="2358642at2759"/>
<feature type="region of interest" description="Disordered" evidence="1">
    <location>
        <begin position="1"/>
        <end position="43"/>
    </location>
</feature>
<evidence type="ECO:0000313" key="2">
    <source>
        <dbReference type="EMBL" id="CAB5389356.1"/>
    </source>
</evidence>
<organism evidence="2 3">
    <name type="scientific">Rhizophagus irregularis</name>
    <dbReference type="NCBI Taxonomy" id="588596"/>
    <lineage>
        <taxon>Eukaryota</taxon>
        <taxon>Fungi</taxon>
        <taxon>Fungi incertae sedis</taxon>
        <taxon>Mucoromycota</taxon>
        <taxon>Glomeromycotina</taxon>
        <taxon>Glomeromycetes</taxon>
        <taxon>Glomerales</taxon>
        <taxon>Glomeraceae</taxon>
        <taxon>Rhizophagus</taxon>
    </lineage>
</organism>
<sequence>MEKRIHGFADHDIKEHEKIDDDKSVEESESIEDNESVKESNIDLKRKSKKNKIRNVRKTNRLHTTIGEADKKIIVDYMEDWKKERKPSNPFKELAKRLKNSCGRDCDSKAICDYYWNILDPQLDHSPFSPEEKNYICERASEYQENGIIQWKDLQPKVQTEFGKLRSRNSIKNGWNSNKRRTERLAKEVKRNDQLAFPINESGTYTKQEKLELRYLLNDDDENDKNVDMDLD</sequence>
<dbReference type="VEuPathDB" id="FungiDB:FUN_022006"/>
<dbReference type="VEuPathDB" id="FungiDB:RhiirFUN_025987"/>